<evidence type="ECO:0000256" key="4">
    <source>
        <dbReference type="ARBA" id="ARBA00022829"/>
    </source>
</evidence>
<dbReference type="PROSITE" id="PS51900">
    <property type="entry name" value="CB"/>
    <property type="match status" value="1"/>
</dbReference>
<feature type="domain" description="Core-binding (CB)" evidence="11">
    <location>
        <begin position="51"/>
        <end position="133"/>
    </location>
</feature>
<evidence type="ECO:0000256" key="3">
    <source>
        <dbReference type="ARBA" id="ARBA00022618"/>
    </source>
</evidence>
<evidence type="ECO:0000259" key="10">
    <source>
        <dbReference type="PROSITE" id="PS51898"/>
    </source>
</evidence>
<keyword evidence="5" id="KW-0229">DNA integration</keyword>
<organism evidence="12">
    <name type="scientific">Clostridium symbiosum</name>
    <name type="common">Bacteroides symbiosus</name>
    <dbReference type="NCBI Taxonomy" id="1512"/>
    <lineage>
        <taxon>Bacteria</taxon>
        <taxon>Bacillati</taxon>
        <taxon>Bacillota</taxon>
        <taxon>Clostridia</taxon>
        <taxon>Lachnospirales</taxon>
        <taxon>Lachnospiraceae</taxon>
        <taxon>Otoolea</taxon>
    </lineage>
</organism>
<dbReference type="InterPro" id="IPR002104">
    <property type="entry name" value="Integrase_catalytic"/>
</dbReference>
<dbReference type="AlphaFoldDB" id="A0A6N3EU55"/>
<keyword evidence="6 9" id="KW-0238">DNA-binding</keyword>
<dbReference type="InterPro" id="IPR044068">
    <property type="entry name" value="CB"/>
</dbReference>
<evidence type="ECO:0000256" key="7">
    <source>
        <dbReference type="ARBA" id="ARBA00023172"/>
    </source>
</evidence>
<sequence length="340" mass="39540">MLEEMLMNVVQAMSDSLDEEQLDKLQNVLYIQFHDKKIVEEKNELQTTGTDSDTAKVRLFVASKKVSGRQNNTLAQYVREISNCRNALNKNIEDITTMDLRWYFGMLREHNNISMVTLQGRMRYLNSFWTFLQKENMVSENPIARIESLRIESTIKQAFSAKEIEALRLSCTRSRDRALIEFLYATGVRVSELCSLKVGDIDLYKQEFKVMGKGRKERHLYVSDVACFHLFRYFKDRMQREGLTVDELAERPLFAAVKKPYTGITVAGVQYLVKQLGKKAGVGNVHPHRFRRTFATDLLNRGMRIEEVMVLMGHTKIETTLIYCNIKQDNVRESYRKYAA</sequence>
<dbReference type="Pfam" id="PF00589">
    <property type="entry name" value="Phage_integrase"/>
    <property type="match status" value="1"/>
</dbReference>
<dbReference type="InterPro" id="IPR010998">
    <property type="entry name" value="Integrase_recombinase_N"/>
</dbReference>
<dbReference type="PANTHER" id="PTHR30349">
    <property type="entry name" value="PHAGE INTEGRASE-RELATED"/>
    <property type="match status" value="1"/>
</dbReference>
<keyword evidence="8" id="KW-0131">Cell cycle</keyword>
<dbReference type="GO" id="GO:0005737">
    <property type="term" value="C:cytoplasm"/>
    <property type="evidence" value="ECO:0007669"/>
    <property type="project" value="UniProtKB-SubCell"/>
</dbReference>
<reference evidence="12" key="1">
    <citation type="submission" date="2019-11" db="EMBL/GenBank/DDBJ databases">
        <authorList>
            <person name="Feng L."/>
        </authorList>
    </citation>
    <scope>NUCLEOTIDE SEQUENCE</scope>
    <source>
        <strain evidence="12">CsymbiosumLFYP84</strain>
    </source>
</reference>
<feature type="domain" description="Tyr recombinase" evidence="10">
    <location>
        <begin position="154"/>
        <end position="336"/>
    </location>
</feature>
<dbReference type="GO" id="GO:0007059">
    <property type="term" value="P:chromosome segregation"/>
    <property type="evidence" value="ECO:0007669"/>
    <property type="project" value="UniProtKB-KW"/>
</dbReference>
<evidence type="ECO:0000256" key="2">
    <source>
        <dbReference type="ARBA" id="ARBA00022490"/>
    </source>
</evidence>
<evidence type="ECO:0000256" key="9">
    <source>
        <dbReference type="PROSITE-ProRule" id="PRU01248"/>
    </source>
</evidence>
<dbReference type="EMBL" id="CACRUA010000026">
    <property type="protein sequence ID" value="VYU41267.1"/>
    <property type="molecule type" value="Genomic_DNA"/>
</dbReference>
<keyword evidence="3" id="KW-0132">Cell division</keyword>
<name>A0A6N3EU55_CLOSY</name>
<evidence type="ECO:0000313" key="12">
    <source>
        <dbReference type="EMBL" id="VYU41267.1"/>
    </source>
</evidence>
<evidence type="ECO:0000256" key="5">
    <source>
        <dbReference type="ARBA" id="ARBA00022908"/>
    </source>
</evidence>
<accession>A0A6N3EU55</accession>
<protein>
    <submittedName>
        <fullName evidence="12">Tyrosine recombinase XerC</fullName>
    </submittedName>
</protein>
<dbReference type="GO" id="GO:0051301">
    <property type="term" value="P:cell division"/>
    <property type="evidence" value="ECO:0007669"/>
    <property type="project" value="UniProtKB-KW"/>
</dbReference>
<dbReference type="InterPro" id="IPR050090">
    <property type="entry name" value="Tyrosine_recombinase_XerCD"/>
</dbReference>
<evidence type="ECO:0000256" key="8">
    <source>
        <dbReference type="ARBA" id="ARBA00023306"/>
    </source>
</evidence>
<dbReference type="InterPro" id="IPR011010">
    <property type="entry name" value="DNA_brk_join_enz"/>
</dbReference>
<dbReference type="PROSITE" id="PS51898">
    <property type="entry name" value="TYR_RECOMBINASE"/>
    <property type="match status" value="1"/>
</dbReference>
<gene>
    <name evidence="12" type="primary">xerC_2</name>
    <name evidence="12" type="ORF">CSLFYP84_02149</name>
</gene>
<comment type="subcellular location">
    <subcellularLocation>
        <location evidence="1">Cytoplasm</location>
    </subcellularLocation>
</comment>
<evidence type="ECO:0000259" key="11">
    <source>
        <dbReference type="PROSITE" id="PS51900"/>
    </source>
</evidence>
<dbReference type="RefSeq" id="WP_156684630.1">
    <property type="nucleotide sequence ID" value="NZ_CACRUA010000026.1"/>
</dbReference>
<dbReference type="GO" id="GO:0015074">
    <property type="term" value="P:DNA integration"/>
    <property type="evidence" value="ECO:0007669"/>
    <property type="project" value="UniProtKB-KW"/>
</dbReference>
<evidence type="ECO:0000256" key="6">
    <source>
        <dbReference type="ARBA" id="ARBA00023125"/>
    </source>
</evidence>
<dbReference type="InterPro" id="IPR013762">
    <property type="entry name" value="Integrase-like_cat_sf"/>
</dbReference>
<dbReference type="PANTHER" id="PTHR30349:SF77">
    <property type="entry name" value="TYROSINE RECOMBINASE XERC"/>
    <property type="match status" value="1"/>
</dbReference>
<keyword evidence="7" id="KW-0233">DNA recombination</keyword>
<dbReference type="SUPFAM" id="SSF56349">
    <property type="entry name" value="DNA breaking-rejoining enzymes"/>
    <property type="match status" value="1"/>
</dbReference>
<dbReference type="GO" id="GO:0003677">
    <property type="term" value="F:DNA binding"/>
    <property type="evidence" value="ECO:0007669"/>
    <property type="project" value="UniProtKB-UniRule"/>
</dbReference>
<proteinExistence type="predicted"/>
<dbReference type="Gene3D" id="1.10.150.130">
    <property type="match status" value="1"/>
</dbReference>
<keyword evidence="4" id="KW-0159">Chromosome partition</keyword>
<dbReference type="GO" id="GO:0006310">
    <property type="term" value="P:DNA recombination"/>
    <property type="evidence" value="ECO:0007669"/>
    <property type="project" value="UniProtKB-KW"/>
</dbReference>
<evidence type="ECO:0000256" key="1">
    <source>
        <dbReference type="ARBA" id="ARBA00004496"/>
    </source>
</evidence>
<keyword evidence="2" id="KW-0963">Cytoplasm</keyword>
<dbReference type="Gene3D" id="1.10.443.10">
    <property type="entry name" value="Intergrase catalytic core"/>
    <property type="match status" value="1"/>
</dbReference>